<dbReference type="EMBL" id="CP002305">
    <property type="protein sequence ID" value="ADQ18936.1"/>
    <property type="molecule type" value="Genomic_DNA"/>
</dbReference>
<gene>
    <name evidence="1" type="ordered locus">Lbys_3276</name>
</gene>
<keyword evidence="2" id="KW-1185">Reference proteome</keyword>
<accession>E4RWJ6</accession>
<reference evidence="1 2" key="2">
    <citation type="journal article" date="2011" name="Stand. Genomic Sci.">
        <title>Complete genome sequence of Leadbetterella byssophila type strain (4M15).</title>
        <authorList>
            <person name="Abt B."/>
            <person name="Teshima H."/>
            <person name="Lucas S."/>
            <person name="Lapidus A."/>
            <person name="Del Rio T.G."/>
            <person name="Nolan M."/>
            <person name="Tice H."/>
            <person name="Cheng J.F."/>
            <person name="Pitluck S."/>
            <person name="Liolios K."/>
            <person name="Pagani I."/>
            <person name="Ivanova N."/>
            <person name="Mavromatis K."/>
            <person name="Pati A."/>
            <person name="Tapia R."/>
            <person name="Han C."/>
            <person name="Goodwin L."/>
            <person name="Chen A."/>
            <person name="Palaniappan K."/>
            <person name="Land M."/>
            <person name="Hauser L."/>
            <person name="Chang Y.J."/>
            <person name="Jeffries C.D."/>
            <person name="Rohde M."/>
            <person name="Goker M."/>
            <person name="Tindall B.J."/>
            <person name="Detter J.C."/>
            <person name="Woyke T."/>
            <person name="Bristow J."/>
            <person name="Eisen J.A."/>
            <person name="Markowitz V."/>
            <person name="Hugenholtz P."/>
            <person name="Klenk H.P."/>
            <person name="Kyrpides N.C."/>
        </authorList>
    </citation>
    <scope>NUCLEOTIDE SEQUENCE [LARGE SCALE GENOMIC DNA]</scope>
    <source>
        <strain evidence="2">DSM 17132 / JCM 16389 / KACC 11308 / NBRC 106382 / 4M15</strain>
    </source>
</reference>
<protein>
    <submittedName>
        <fullName evidence="1">Uncharacterized protein</fullName>
    </submittedName>
</protein>
<dbReference type="OrthoDB" id="47198at2"/>
<dbReference type="KEGG" id="lby:Lbys_3276"/>
<evidence type="ECO:0000313" key="1">
    <source>
        <dbReference type="EMBL" id="ADQ18936.1"/>
    </source>
</evidence>
<organism evidence="1 2">
    <name type="scientific">Leadbetterella byssophila (strain DSM 17132 / JCM 16389 / KACC 11308 / NBRC 106382 / 4M15)</name>
    <dbReference type="NCBI Taxonomy" id="649349"/>
    <lineage>
        <taxon>Bacteria</taxon>
        <taxon>Pseudomonadati</taxon>
        <taxon>Bacteroidota</taxon>
        <taxon>Cytophagia</taxon>
        <taxon>Cytophagales</taxon>
        <taxon>Leadbetterellaceae</taxon>
        <taxon>Leadbetterella</taxon>
    </lineage>
</organism>
<evidence type="ECO:0000313" key="2">
    <source>
        <dbReference type="Proteomes" id="UP000007435"/>
    </source>
</evidence>
<dbReference type="HOGENOM" id="CLU_191482_2_0_10"/>
<sequence>MKKYYLNLIPQSNGDYEVHSEDCNYRPKLNYDELGYHSSCSLAVTTAKRRHPLKKINGCYYCSKVCHTS</sequence>
<proteinExistence type="predicted"/>
<name>E4RWJ6_LEAB4</name>
<reference key="1">
    <citation type="submission" date="2010-11" db="EMBL/GenBank/DDBJ databases">
        <title>The complete genome of Leadbetterella byssophila DSM 17132.</title>
        <authorList>
            <consortium name="US DOE Joint Genome Institute (JGI-PGF)"/>
            <person name="Lucas S."/>
            <person name="Copeland A."/>
            <person name="Lapidus A."/>
            <person name="Glavina del Rio T."/>
            <person name="Dalin E."/>
            <person name="Tice H."/>
            <person name="Bruce D."/>
            <person name="Goodwin L."/>
            <person name="Pitluck S."/>
            <person name="Kyrpides N."/>
            <person name="Mavromatis K."/>
            <person name="Ivanova N."/>
            <person name="Teshima H."/>
            <person name="Brettin T."/>
            <person name="Detter J.C."/>
            <person name="Han C."/>
            <person name="Tapia R."/>
            <person name="Land M."/>
            <person name="Hauser L."/>
            <person name="Markowitz V."/>
            <person name="Cheng J.-F."/>
            <person name="Hugenholtz P."/>
            <person name="Woyke T."/>
            <person name="Wu D."/>
            <person name="Tindall B."/>
            <person name="Pomrenke H.G."/>
            <person name="Brambilla E."/>
            <person name="Klenk H.-P."/>
            <person name="Eisen J.A."/>
        </authorList>
    </citation>
    <scope>NUCLEOTIDE SEQUENCE [LARGE SCALE GENOMIC DNA]</scope>
    <source>
        <strain>DSM 17132</strain>
    </source>
</reference>
<dbReference type="Proteomes" id="UP000007435">
    <property type="component" value="Chromosome"/>
</dbReference>
<dbReference type="eggNOG" id="ENOG50332YU">
    <property type="taxonomic scope" value="Bacteria"/>
</dbReference>
<dbReference type="AlphaFoldDB" id="E4RWJ6"/>